<reference evidence="9" key="1">
    <citation type="submission" date="2020-07" db="EMBL/GenBank/DDBJ databases">
        <title>Huge and variable diversity of episymbiotic CPR bacteria and DPANN archaea in groundwater ecosystems.</title>
        <authorList>
            <person name="He C.Y."/>
            <person name="Keren R."/>
            <person name="Whittaker M."/>
            <person name="Farag I.F."/>
            <person name="Doudna J."/>
            <person name="Cate J.H.D."/>
            <person name="Banfield J.F."/>
        </authorList>
    </citation>
    <scope>NUCLEOTIDE SEQUENCE</scope>
    <source>
        <strain evidence="9">NC_groundwater_928_Pr1_S-0.2um_72_17</strain>
    </source>
</reference>
<evidence type="ECO:0000313" key="10">
    <source>
        <dbReference type="Proteomes" id="UP000807850"/>
    </source>
</evidence>
<evidence type="ECO:0000256" key="5">
    <source>
        <dbReference type="ARBA" id="ARBA00022679"/>
    </source>
</evidence>
<protein>
    <submittedName>
        <fullName evidence="9">Glycosyltransferase</fullName>
    </submittedName>
</protein>
<dbReference type="Proteomes" id="UP000807850">
    <property type="component" value="Unassembled WGS sequence"/>
</dbReference>
<evidence type="ECO:0000256" key="3">
    <source>
        <dbReference type="ARBA" id="ARBA00022526"/>
    </source>
</evidence>
<evidence type="ECO:0000259" key="7">
    <source>
        <dbReference type="Pfam" id="PF00534"/>
    </source>
</evidence>
<sequence>MALRSLEGLARRLRGHRVVMVNSTATGGGVAEILHRLVRLMNELGVPTTWEVMPGDARFYAITKTIHNTLHGWPGTLSASDHEYFHEVNRRAAAALALDGDLVLIHDPQPAGLVLHRREPGQHWVWRCHIDLSSAEPDVWSFLAPIVGRYDAAVFSHISFVPSLDVPAYLVPPSIDPLSEKNRELSDDEMEGLLAPLGLPARRPWVTQVSRFDRIKDPVGVIEAFLVMRRREDAHLVLAGGSADDDPEGAEVLAEVRAKAGSRSDITIALLPPDAHLTINALQRRSSVVVQKSLREGFALTISEALWKRRAVAASAVGGIPLQVLHDRTGLLVRSVPGCAAAMTRLLRSPDLRRRLGIEGREHVRHNFLHPREARDYLAIFARLVSAAESRAA</sequence>
<dbReference type="InterPro" id="IPR052078">
    <property type="entry name" value="Trehalose_Metab_GTase"/>
</dbReference>
<dbReference type="AlphaFoldDB" id="A0A9D6QJE4"/>
<evidence type="ECO:0000256" key="2">
    <source>
        <dbReference type="ARBA" id="ARBA00011738"/>
    </source>
</evidence>
<organism evidence="9 10">
    <name type="scientific">Eiseniibacteriota bacterium</name>
    <dbReference type="NCBI Taxonomy" id="2212470"/>
    <lineage>
        <taxon>Bacteria</taxon>
        <taxon>Candidatus Eiseniibacteriota</taxon>
    </lineage>
</organism>
<evidence type="ECO:0000256" key="1">
    <source>
        <dbReference type="ARBA" id="ARBA00009481"/>
    </source>
</evidence>
<dbReference type="InterPro" id="IPR001296">
    <property type="entry name" value="Glyco_trans_1"/>
</dbReference>
<dbReference type="Pfam" id="PF21269">
    <property type="entry name" value="TreT_GT1"/>
    <property type="match status" value="1"/>
</dbReference>
<feature type="domain" description="Trehalose synthase N-terminal" evidence="8">
    <location>
        <begin position="20"/>
        <end position="161"/>
    </location>
</feature>
<dbReference type="PANTHER" id="PTHR47779">
    <property type="entry name" value="SYNTHASE (CCG-9), PUTATIVE (AFU_ORTHOLOGUE AFUA_3G12100)-RELATED"/>
    <property type="match status" value="1"/>
</dbReference>
<dbReference type="GO" id="GO:0006006">
    <property type="term" value="P:glucose metabolic process"/>
    <property type="evidence" value="ECO:0007669"/>
    <property type="project" value="UniProtKB-KW"/>
</dbReference>
<comment type="subunit">
    <text evidence="2">Homodimer.</text>
</comment>
<name>A0A9D6QJE4_UNCEI</name>
<proteinExistence type="inferred from homology"/>
<comment type="caution">
    <text evidence="9">The sequence shown here is derived from an EMBL/GenBank/DDBJ whole genome shotgun (WGS) entry which is preliminary data.</text>
</comment>
<keyword evidence="5" id="KW-0808">Transferase</keyword>
<keyword evidence="3" id="KW-0313">Glucose metabolism</keyword>
<evidence type="ECO:0000256" key="6">
    <source>
        <dbReference type="ARBA" id="ARBA00023277"/>
    </source>
</evidence>
<keyword evidence="6" id="KW-0119">Carbohydrate metabolism</keyword>
<feature type="domain" description="Glycosyl transferase family 1" evidence="7">
    <location>
        <begin position="197"/>
        <end position="362"/>
    </location>
</feature>
<dbReference type="EMBL" id="JACQAY010000066">
    <property type="protein sequence ID" value="MBI3539091.1"/>
    <property type="molecule type" value="Genomic_DNA"/>
</dbReference>
<accession>A0A9D6QJE4</accession>
<dbReference type="SUPFAM" id="SSF53756">
    <property type="entry name" value="UDP-Glycosyltransferase/glycogen phosphorylase"/>
    <property type="match status" value="1"/>
</dbReference>
<evidence type="ECO:0000256" key="4">
    <source>
        <dbReference type="ARBA" id="ARBA00022676"/>
    </source>
</evidence>
<evidence type="ECO:0000313" key="9">
    <source>
        <dbReference type="EMBL" id="MBI3539091.1"/>
    </source>
</evidence>
<dbReference type="PANTHER" id="PTHR47779:SF1">
    <property type="entry name" value="SYNTHASE (CCG-9), PUTATIVE (AFU_ORTHOLOGUE AFUA_3G12100)-RELATED"/>
    <property type="match status" value="1"/>
</dbReference>
<dbReference type="InterPro" id="IPR049438">
    <property type="entry name" value="TreT_GT1"/>
</dbReference>
<keyword evidence="4" id="KW-0328">Glycosyltransferase</keyword>
<dbReference type="Pfam" id="PF00534">
    <property type="entry name" value="Glycos_transf_1"/>
    <property type="match status" value="1"/>
</dbReference>
<comment type="similarity">
    <text evidence="1">Belongs to the glycosyltransferase group 1 family. Glycosyltransferase 4 subfamily.</text>
</comment>
<evidence type="ECO:0000259" key="8">
    <source>
        <dbReference type="Pfam" id="PF21269"/>
    </source>
</evidence>
<dbReference type="GO" id="GO:0016757">
    <property type="term" value="F:glycosyltransferase activity"/>
    <property type="evidence" value="ECO:0007669"/>
    <property type="project" value="UniProtKB-KW"/>
</dbReference>
<gene>
    <name evidence="9" type="ORF">HY076_02315</name>
</gene>
<dbReference type="Gene3D" id="3.40.50.2000">
    <property type="entry name" value="Glycogen Phosphorylase B"/>
    <property type="match status" value="2"/>
</dbReference>